<accession>A0ABR5F8I7</accession>
<dbReference type="InterPro" id="IPR036264">
    <property type="entry name" value="Bact_exopeptidase_dim_dom"/>
</dbReference>
<dbReference type="SUPFAM" id="SSF55031">
    <property type="entry name" value="Bacterial exopeptidase dimerisation domain"/>
    <property type="match status" value="1"/>
</dbReference>
<evidence type="ECO:0000256" key="3">
    <source>
        <dbReference type="ARBA" id="ARBA00022801"/>
    </source>
</evidence>
<evidence type="ECO:0000313" key="8">
    <source>
        <dbReference type="Proteomes" id="UP000035425"/>
    </source>
</evidence>
<dbReference type="EMBL" id="JWIO01000001">
    <property type="protein sequence ID" value="KLL13044.1"/>
    <property type="molecule type" value="Genomic_DNA"/>
</dbReference>
<dbReference type="Gene3D" id="3.40.630.10">
    <property type="entry name" value="Zn peptidases"/>
    <property type="match status" value="1"/>
</dbReference>
<dbReference type="GO" id="GO:0009014">
    <property type="term" value="F:succinyl-diaminopimelate desuccinylase activity"/>
    <property type="evidence" value="ECO:0007669"/>
    <property type="project" value="UniProtKB-EC"/>
</dbReference>
<dbReference type="InterPro" id="IPR050072">
    <property type="entry name" value="Peptidase_M20A"/>
</dbReference>
<keyword evidence="3 7" id="KW-0378">Hydrolase</keyword>
<keyword evidence="4" id="KW-0862">Zinc</keyword>
<dbReference type="Pfam" id="PF01546">
    <property type="entry name" value="Peptidase_M20"/>
    <property type="match status" value="1"/>
</dbReference>
<gene>
    <name evidence="7" type="ORF">FrCorBMG51_00455</name>
</gene>
<comment type="cofactor">
    <cofactor evidence="1">
        <name>Zn(2+)</name>
        <dbReference type="ChEBI" id="CHEBI:29105"/>
    </cofactor>
</comment>
<dbReference type="EC" id="3.5.1.18" evidence="5"/>
<keyword evidence="2" id="KW-0479">Metal-binding</keyword>
<name>A0ABR5F8I7_9ACTN</name>
<evidence type="ECO:0000256" key="5">
    <source>
        <dbReference type="NCBIfam" id="TIGR01900"/>
    </source>
</evidence>
<dbReference type="PANTHER" id="PTHR43808">
    <property type="entry name" value="ACETYLORNITHINE DEACETYLASE"/>
    <property type="match status" value="1"/>
</dbReference>
<organism evidence="7 8">
    <name type="scientific">Protofrankia coriariae</name>
    <dbReference type="NCBI Taxonomy" id="1562887"/>
    <lineage>
        <taxon>Bacteria</taxon>
        <taxon>Bacillati</taxon>
        <taxon>Actinomycetota</taxon>
        <taxon>Actinomycetes</taxon>
        <taxon>Frankiales</taxon>
        <taxon>Frankiaceae</taxon>
        <taxon>Protofrankia</taxon>
    </lineage>
</organism>
<protein>
    <recommendedName>
        <fullName evidence="5">Succinyl-diaminopimelate desuccinylase</fullName>
        <ecNumber evidence="5">3.5.1.18</ecNumber>
    </recommendedName>
</protein>
<dbReference type="InterPro" id="IPR002933">
    <property type="entry name" value="Peptidase_M20"/>
</dbReference>
<dbReference type="PANTHER" id="PTHR43808:SF31">
    <property type="entry name" value="N-ACETYL-L-CITRULLINE DEACETYLASE"/>
    <property type="match status" value="1"/>
</dbReference>
<evidence type="ECO:0000256" key="2">
    <source>
        <dbReference type="ARBA" id="ARBA00022723"/>
    </source>
</evidence>
<dbReference type="PROSITE" id="PS00758">
    <property type="entry name" value="ARGE_DAPE_CPG2_1"/>
    <property type="match status" value="1"/>
</dbReference>
<dbReference type="Pfam" id="PF07687">
    <property type="entry name" value="M20_dimer"/>
    <property type="match status" value="1"/>
</dbReference>
<dbReference type="NCBIfam" id="TIGR01900">
    <property type="entry name" value="dapE-gram_pos"/>
    <property type="match status" value="1"/>
</dbReference>
<sequence length="377" mass="39665">MRLDLSLSATELTRAVVDIPSPSGAESTLADAVEEALTGLGGLRVDRDGDAVVARTELGRQTRVLLAGHLDTVPIADNLPSRLADGHLYGCGTSDMKAGVAVMLRLAAVLAGSVGSVGTAASTPSVGFVPAHDVTWVFYDNEEVDAVRNGLRRLAANHRDWLDADLALLLEPTSGEIEAGCQGTLRVAVTVPGRRAHSARSWLGENAIHRAAPLLERLASYQPRTVTIDGCVYREGLNAVRITGGVAGNIVPDVCEVLVNYRFAPDRDVAQALDHVRETLDGFPVELTDSAAGALPGLTAPAAAAFVRAVGRTPVAKYGWTDVARFAALGIPALNYGPGDPNLAHTRDERVELELIDTAEDVLRRYLTGPAAGPGRP</sequence>
<dbReference type="InterPro" id="IPR011650">
    <property type="entry name" value="Peptidase_M20_dimer"/>
</dbReference>
<dbReference type="InterPro" id="IPR001261">
    <property type="entry name" value="ArgE/DapE_CS"/>
</dbReference>
<dbReference type="RefSeq" id="WP_047221175.1">
    <property type="nucleotide sequence ID" value="NZ_JWIO01000001.1"/>
</dbReference>
<feature type="domain" description="Peptidase M20 dimerisation" evidence="6">
    <location>
        <begin position="183"/>
        <end position="281"/>
    </location>
</feature>
<dbReference type="SUPFAM" id="SSF53187">
    <property type="entry name" value="Zn-dependent exopeptidases"/>
    <property type="match status" value="1"/>
</dbReference>
<evidence type="ECO:0000256" key="4">
    <source>
        <dbReference type="ARBA" id="ARBA00022833"/>
    </source>
</evidence>
<dbReference type="InterPro" id="IPR010174">
    <property type="entry name" value="Succinyl-DAP_deSuclase_DapE"/>
</dbReference>
<evidence type="ECO:0000313" key="7">
    <source>
        <dbReference type="EMBL" id="KLL13044.1"/>
    </source>
</evidence>
<dbReference type="Proteomes" id="UP000035425">
    <property type="component" value="Unassembled WGS sequence"/>
</dbReference>
<comment type="caution">
    <text evidence="7">The sequence shown here is derived from an EMBL/GenBank/DDBJ whole genome shotgun (WGS) entry which is preliminary data.</text>
</comment>
<evidence type="ECO:0000256" key="1">
    <source>
        <dbReference type="ARBA" id="ARBA00001947"/>
    </source>
</evidence>
<reference evidence="7 8" key="1">
    <citation type="submission" date="2014-12" db="EMBL/GenBank/DDBJ databases">
        <title>Frankia sp. BMG5.1 draft genome.</title>
        <authorList>
            <person name="Gtari M."/>
            <person name="Ghodhbane-Gtari F."/>
            <person name="Nouioui I."/>
            <person name="Ktari A."/>
            <person name="Hezbri K."/>
            <person name="Mimouni W."/>
            <person name="Sbissi I."/>
            <person name="Ayari A."/>
            <person name="Yamanaka T."/>
            <person name="Normand P."/>
            <person name="Tisa L.S."/>
            <person name="Boudabous A."/>
        </authorList>
    </citation>
    <scope>NUCLEOTIDE SEQUENCE [LARGE SCALE GENOMIC DNA]</scope>
    <source>
        <strain evidence="7 8">BMG5.1</strain>
    </source>
</reference>
<proteinExistence type="predicted"/>
<evidence type="ECO:0000259" key="6">
    <source>
        <dbReference type="Pfam" id="PF07687"/>
    </source>
</evidence>
<dbReference type="Gene3D" id="3.30.70.360">
    <property type="match status" value="1"/>
</dbReference>
<keyword evidence="8" id="KW-1185">Reference proteome</keyword>